<protein>
    <recommendedName>
        <fullName evidence="3">NVEALA protein</fullName>
    </recommendedName>
</protein>
<dbReference type="EMBL" id="QSFT01000013">
    <property type="protein sequence ID" value="RHA75903.1"/>
    <property type="molecule type" value="Genomic_DNA"/>
</dbReference>
<dbReference type="Pfam" id="PF14055">
    <property type="entry name" value="NVEALA"/>
    <property type="match status" value="1"/>
</dbReference>
<evidence type="ECO:0000313" key="1">
    <source>
        <dbReference type="EMBL" id="RHA75903.1"/>
    </source>
</evidence>
<dbReference type="RefSeq" id="WP_118400380.1">
    <property type="nucleotide sequence ID" value="NZ_CABJGD010000013.1"/>
</dbReference>
<comment type="caution">
    <text evidence="1">The sequence shown here is derived from an EMBL/GenBank/DDBJ whole genome shotgun (WGS) entry which is preliminary data.</text>
</comment>
<evidence type="ECO:0000313" key="2">
    <source>
        <dbReference type="Proteomes" id="UP000283855"/>
    </source>
</evidence>
<evidence type="ECO:0008006" key="3">
    <source>
        <dbReference type="Google" id="ProtNLM"/>
    </source>
</evidence>
<accession>A0A413T078</accession>
<dbReference type="Proteomes" id="UP000283855">
    <property type="component" value="Unassembled WGS sequence"/>
</dbReference>
<gene>
    <name evidence="1" type="ORF">DW921_07620</name>
</gene>
<name>A0A413T078_9BACT</name>
<sequence length="79" mass="8874">MKRNVIKLFVLGLLLCGLCYSYSLKKSGNASLNMSELTIRNMEALANDENTDYTCWGIGDIDCYGVKVKLKIDDWSLGF</sequence>
<dbReference type="AlphaFoldDB" id="A0A413T078"/>
<proteinExistence type="predicted"/>
<organism evidence="1 2">
    <name type="scientific">Phocaeicola coprophilus</name>
    <dbReference type="NCBI Taxonomy" id="387090"/>
    <lineage>
        <taxon>Bacteria</taxon>
        <taxon>Pseudomonadati</taxon>
        <taxon>Bacteroidota</taxon>
        <taxon>Bacteroidia</taxon>
        <taxon>Bacteroidales</taxon>
        <taxon>Bacteroidaceae</taxon>
        <taxon>Phocaeicola</taxon>
    </lineage>
</organism>
<reference evidence="1 2" key="1">
    <citation type="submission" date="2018-08" db="EMBL/GenBank/DDBJ databases">
        <title>A genome reference for cultivated species of the human gut microbiota.</title>
        <authorList>
            <person name="Zou Y."/>
            <person name="Xue W."/>
            <person name="Luo G."/>
        </authorList>
    </citation>
    <scope>NUCLEOTIDE SEQUENCE [LARGE SCALE GENOMIC DNA]</scope>
    <source>
        <strain evidence="1 2">AM42-38</strain>
    </source>
</reference>
<dbReference type="InterPro" id="IPR025905">
    <property type="entry name" value="NVEALA"/>
</dbReference>